<evidence type="ECO:0000313" key="3">
    <source>
        <dbReference type="Proteomes" id="UP000237271"/>
    </source>
</evidence>
<feature type="compositionally biased region" description="Polar residues" evidence="1">
    <location>
        <begin position="28"/>
        <end position="44"/>
    </location>
</feature>
<reference evidence="2 3" key="1">
    <citation type="journal article" date="2017" name="Genome Biol. Evol.">
        <title>Phytophthora megakarya and P. palmivora, closely related causal agents of cacao black pod rot, underwent increases in genome sizes and gene numbers by different mechanisms.</title>
        <authorList>
            <person name="Ali S.S."/>
            <person name="Shao J."/>
            <person name="Lary D.J."/>
            <person name="Kronmiller B."/>
            <person name="Shen D."/>
            <person name="Strem M.D."/>
            <person name="Amoako-Attah I."/>
            <person name="Akrofi A.Y."/>
            <person name="Begoude B.A."/>
            <person name="Ten Hoopen G.M."/>
            <person name="Coulibaly K."/>
            <person name="Kebe B.I."/>
            <person name="Melnick R.L."/>
            <person name="Guiltinan M.J."/>
            <person name="Tyler B.M."/>
            <person name="Meinhardt L.W."/>
            <person name="Bailey B.A."/>
        </authorList>
    </citation>
    <scope>NUCLEOTIDE SEQUENCE [LARGE SCALE GENOMIC DNA]</scope>
    <source>
        <strain evidence="3">sbr112.9</strain>
    </source>
</reference>
<protein>
    <submittedName>
        <fullName evidence="2">Gag protein</fullName>
    </submittedName>
</protein>
<sequence length="142" mass="15259">MEEATQIALQEEYNYRQARTPTPVWQGHNASTGAVQGTPITGASTRPVPMELGTAVQSSIRYYGSGNLGHHNTNYIVSQNITRVTVKTVARNSDKFADALHESEGRGQVSVRLADGVVVNAPGVRTDLAVKFFGKAGRWCGG</sequence>
<comment type="caution">
    <text evidence="2">The sequence shown here is derived from an EMBL/GenBank/DDBJ whole genome shotgun (WGS) entry which is preliminary data.</text>
</comment>
<name>A0A2P4YCR4_9STRA</name>
<evidence type="ECO:0000256" key="1">
    <source>
        <dbReference type="SAM" id="MobiDB-lite"/>
    </source>
</evidence>
<dbReference type="AlphaFoldDB" id="A0A2P4YCR4"/>
<gene>
    <name evidence="2" type="ORF">PHPALM_7272</name>
</gene>
<evidence type="ECO:0000313" key="2">
    <source>
        <dbReference type="EMBL" id="POM75607.1"/>
    </source>
</evidence>
<accession>A0A2P4YCR4</accession>
<dbReference type="Proteomes" id="UP000237271">
    <property type="component" value="Unassembled WGS sequence"/>
</dbReference>
<organism evidence="2 3">
    <name type="scientific">Phytophthora palmivora</name>
    <dbReference type="NCBI Taxonomy" id="4796"/>
    <lineage>
        <taxon>Eukaryota</taxon>
        <taxon>Sar</taxon>
        <taxon>Stramenopiles</taxon>
        <taxon>Oomycota</taxon>
        <taxon>Peronosporomycetes</taxon>
        <taxon>Peronosporales</taxon>
        <taxon>Peronosporaceae</taxon>
        <taxon>Phytophthora</taxon>
    </lineage>
</organism>
<keyword evidence="3" id="KW-1185">Reference proteome</keyword>
<proteinExistence type="predicted"/>
<dbReference type="OrthoDB" id="117025at2759"/>
<feature type="region of interest" description="Disordered" evidence="1">
    <location>
        <begin position="22"/>
        <end position="47"/>
    </location>
</feature>
<dbReference type="EMBL" id="NCKW01003734">
    <property type="protein sequence ID" value="POM75607.1"/>
    <property type="molecule type" value="Genomic_DNA"/>
</dbReference>